<dbReference type="Proteomes" id="UP000235388">
    <property type="component" value="Unassembled WGS sequence"/>
</dbReference>
<name>A0A2N5U6X9_9BASI</name>
<evidence type="ECO:0000313" key="2">
    <source>
        <dbReference type="EMBL" id="PLW33513.1"/>
    </source>
</evidence>
<sequence>MAILTLNCNVKIVSQLADEADNNPCKFWELLKSFYQPKTIQNQSTLLNQIFTTVLSSDKLEANLTTLYKNSGILCSLIDNKKTKPSTLLGSVIATWAIINLPDDFKMAGELIIKKCEIEKATPSLKQTIEELRLYIQQNKASGKFEDQGEAGTFLGYDHPAPTVSDSNLFTIFIDNTSDNESPGENGISNQPETTNKTTGVGEVSSDQSTEDLDFFDSNSLIPSTAEADLSTIDQAIATQPMRDGPIHEIIGDVCEQNVIPGRL</sequence>
<accession>A0A2N5U6X9</accession>
<gene>
    <name evidence="2" type="ORF">PCANC_16463</name>
</gene>
<evidence type="ECO:0000256" key="1">
    <source>
        <dbReference type="SAM" id="MobiDB-lite"/>
    </source>
</evidence>
<dbReference type="EMBL" id="PGCJ01000298">
    <property type="protein sequence ID" value="PLW33513.1"/>
    <property type="molecule type" value="Genomic_DNA"/>
</dbReference>
<dbReference type="AlphaFoldDB" id="A0A2N5U6X9"/>
<protein>
    <submittedName>
        <fullName evidence="2">Uncharacterized protein</fullName>
    </submittedName>
</protein>
<reference evidence="2 3" key="1">
    <citation type="submission" date="2017-11" db="EMBL/GenBank/DDBJ databases">
        <title>De novo assembly and phasing of dikaryotic genomes from two isolates of Puccinia coronata f. sp. avenae, the causal agent of oat crown rust.</title>
        <authorList>
            <person name="Miller M.E."/>
            <person name="Zhang Y."/>
            <person name="Omidvar V."/>
            <person name="Sperschneider J."/>
            <person name="Schwessinger B."/>
            <person name="Raley C."/>
            <person name="Palmer J.M."/>
            <person name="Garnica D."/>
            <person name="Upadhyaya N."/>
            <person name="Rathjen J."/>
            <person name="Taylor J.M."/>
            <person name="Park R.F."/>
            <person name="Dodds P.N."/>
            <person name="Hirsch C.D."/>
            <person name="Kianian S.F."/>
            <person name="Figueroa M."/>
        </authorList>
    </citation>
    <scope>NUCLEOTIDE SEQUENCE [LARGE SCALE GENOMIC DNA]</scope>
    <source>
        <strain evidence="2">12NC29</strain>
    </source>
</reference>
<dbReference type="OrthoDB" id="7691805at2759"/>
<keyword evidence="3" id="KW-1185">Reference proteome</keyword>
<comment type="caution">
    <text evidence="2">The sequence shown here is derived from an EMBL/GenBank/DDBJ whole genome shotgun (WGS) entry which is preliminary data.</text>
</comment>
<organism evidence="2 3">
    <name type="scientific">Puccinia coronata f. sp. avenae</name>
    <dbReference type="NCBI Taxonomy" id="200324"/>
    <lineage>
        <taxon>Eukaryota</taxon>
        <taxon>Fungi</taxon>
        <taxon>Dikarya</taxon>
        <taxon>Basidiomycota</taxon>
        <taxon>Pucciniomycotina</taxon>
        <taxon>Pucciniomycetes</taxon>
        <taxon>Pucciniales</taxon>
        <taxon>Pucciniaceae</taxon>
        <taxon>Puccinia</taxon>
    </lineage>
</organism>
<feature type="region of interest" description="Disordered" evidence="1">
    <location>
        <begin position="175"/>
        <end position="210"/>
    </location>
</feature>
<proteinExistence type="predicted"/>
<evidence type="ECO:0000313" key="3">
    <source>
        <dbReference type="Proteomes" id="UP000235388"/>
    </source>
</evidence>
<feature type="compositionally biased region" description="Polar residues" evidence="1">
    <location>
        <begin position="175"/>
        <end position="199"/>
    </location>
</feature>